<accession>A0A917VTW5</accession>
<protein>
    <submittedName>
        <fullName evidence="1">Uncharacterized protein</fullName>
    </submittedName>
</protein>
<name>A0A917VTW5_9ACTN</name>
<comment type="caution">
    <text evidence="1">The sequence shown here is derived from an EMBL/GenBank/DDBJ whole genome shotgun (WGS) entry which is preliminary data.</text>
</comment>
<reference evidence="1" key="1">
    <citation type="journal article" date="2014" name="Int. J. Syst. Evol. Microbiol.">
        <title>Complete genome sequence of Corynebacterium casei LMG S-19264T (=DSM 44701T), isolated from a smear-ripened cheese.</title>
        <authorList>
            <consortium name="US DOE Joint Genome Institute (JGI-PGF)"/>
            <person name="Walter F."/>
            <person name="Albersmeier A."/>
            <person name="Kalinowski J."/>
            <person name="Ruckert C."/>
        </authorList>
    </citation>
    <scope>NUCLEOTIDE SEQUENCE</scope>
    <source>
        <strain evidence="1">JCM 3035</strain>
    </source>
</reference>
<evidence type="ECO:0000313" key="1">
    <source>
        <dbReference type="EMBL" id="GGL18034.1"/>
    </source>
</evidence>
<reference evidence="1" key="2">
    <citation type="submission" date="2020-09" db="EMBL/GenBank/DDBJ databases">
        <authorList>
            <person name="Sun Q."/>
            <person name="Ohkuma M."/>
        </authorList>
    </citation>
    <scope>NUCLEOTIDE SEQUENCE</scope>
    <source>
        <strain evidence="1">JCM 3035</strain>
    </source>
</reference>
<evidence type="ECO:0000313" key="2">
    <source>
        <dbReference type="Proteomes" id="UP000637788"/>
    </source>
</evidence>
<organism evidence="1 2">
    <name type="scientific">Streptomyces flaveus</name>
    <dbReference type="NCBI Taxonomy" id="66370"/>
    <lineage>
        <taxon>Bacteria</taxon>
        <taxon>Bacillati</taxon>
        <taxon>Actinomycetota</taxon>
        <taxon>Actinomycetes</taxon>
        <taxon>Kitasatosporales</taxon>
        <taxon>Streptomycetaceae</taxon>
        <taxon>Streptomyces</taxon>
        <taxon>Streptomyces aurantiacus group</taxon>
    </lineage>
</organism>
<dbReference type="EMBL" id="BMPQ01000064">
    <property type="protein sequence ID" value="GGL18034.1"/>
    <property type="molecule type" value="Genomic_DNA"/>
</dbReference>
<gene>
    <name evidence="1" type="ORF">GCM10010094_93670</name>
</gene>
<proteinExistence type="predicted"/>
<dbReference type="AlphaFoldDB" id="A0A917VTW5"/>
<sequence length="102" mass="11059">MRAVPPASVLFSARAIAVTSALNRNQPVPTRHPSLPTVVDRQRKVMKTLAAPTETVRMDTQSDEVNLDEPPLDPEIADEVPEVTPYAWTATKAEPSPTASRG</sequence>
<keyword evidence="2" id="KW-1185">Reference proteome</keyword>
<dbReference type="Proteomes" id="UP000637788">
    <property type="component" value="Unassembled WGS sequence"/>
</dbReference>